<evidence type="ECO:0000313" key="1">
    <source>
        <dbReference type="EMBL" id="HGM59370.1"/>
    </source>
</evidence>
<organism evidence="1">
    <name type="scientific">Staphylothermus marinus</name>
    <dbReference type="NCBI Taxonomy" id="2280"/>
    <lineage>
        <taxon>Archaea</taxon>
        <taxon>Thermoproteota</taxon>
        <taxon>Thermoprotei</taxon>
        <taxon>Desulfurococcales</taxon>
        <taxon>Desulfurococcaceae</taxon>
        <taxon>Staphylothermus</taxon>
    </lineage>
</organism>
<dbReference type="SUPFAM" id="SSF53686">
    <property type="entry name" value="Tryptophan synthase beta subunit-like PLP-dependent enzymes"/>
    <property type="match status" value="1"/>
</dbReference>
<dbReference type="InterPro" id="IPR036052">
    <property type="entry name" value="TrpB-like_PALP_sf"/>
</dbReference>
<comment type="caution">
    <text evidence="1">The sequence shown here is derived from an EMBL/GenBank/DDBJ whole genome shotgun (WGS) entry which is preliminary data.</text>
</comment>
<accession>A0A7C4HCR2</accession>
<name>A0A7C4HCR2_STAMA</name>
<gene>
    <name evidence="1" type="ORF">ENU14_07315</name>
</gene>
<sequence length="369" mass="42075">MKIKLKCINCDFESRDLLNGLCPLCGGLMIIQYENAVFYIDRSKPGIWRYSSLLPVFSKTISMGEGLTPVSRIDSVLIKNEKFNPTGSYIDRASSIIASYLISNGVNNVLIKYTEDFTRSLIYYLRNTSIDIDVYVDNIMDIESSDLQFFVNNDIDVLTKPNISVVNIDYVNPLTIEGLKTIVFEIYEKRIDVDKIIVPAETGLLAFSLNKGLKDLVKTGVDVDYEIIAVTFKNNEVPLLRYVKNGGIKLVEISEEEAYSSFKKLVRKGFRTKLLAAICYSIAESLERSIAIVTAGYKTHSSRVSEVKKVIREVLLNKPNISAYMIWKEKSVYSLRAFYKAIKDMELKREICFEIVNKGRRKVKLYRLC</sequence>
<reference evidence="1" key="1">
    <citation type="journal article" date="2020" name="mSystems">
        <title>Genome- and Community-Level Interaction Insights into Carbon Utilization and Element Cycling Functions of Hydrothermarchaeota in Hydrothermal Sediment.</title>
        <authorList>
            <person name="Zhou Z."/>
            <person name="Liu Y."/>
            <person name="Xu W."/>
            <person name="Pan J."/>
            <person name="Luo Z.H."/>
            <person name="Li M."/>
        </authorList>
    </citation>
    <scope>NUCLEOTIDE SEQUENCE [LARGE SCALE GENOMIC DNA]</scope>
    <source>
        <strain evidence="1">SpSt-642</strain>
    </source>
</reference>
<dbReference type="EMBL" id="DTBJ01000061">
    <property type="protein sequence ID" value="HGM59370.1"/>
    <property type="molecule type" value="Genomic_DNA"/>
</dbReference>
<dbReference type="Gene3D" id="3.40.50.1100">
    <property type="match status" value="2"/>
</dbReference>
<proteinExistence type="predicted"/>
<dbReference type="AlphaFoldDB" id="A0A7C4HCR2"/>
<protein>
    <submittedName>
        <fullName evidence="1">Pyridoxal-5'-phosphate-dependent protein subunit beta</fullName>
    </submittedName>
</protein>